<reference evidence="2 3" key="1">
    <citation type="submission" date="2016-10" db="EMBL/GenBank/DDBJ databases">
        <authorList>
            <person name="de Groot N.N."/>
        </authorList>
    </citation>
    <scope>NUCLEOTIDE SEQUENCE [LARGE SCALE GENOMIC DNA]</scope>
    <source>
        <strain evidence="2 3">DSM 23310</strain>
    </source>
</reference>
<dbReference type="PANTHER" id="PTHR43415">
    <property type="entry name" value="SPERMIDINE N(1)-ACETYLTRANSFERASE"/>
    <property type="match status" value="1"/>
</dbReference>
<dbReference type="Pfam" id="PF00583">
    <property type="entry name" value="Acetyltransf_1"/>
    <property type="match status" value="1"/>
</dbReference>
<feature type="domain" description="N-acetyltransferase" evidence="1">
    <location>
        <begin position="8"/>
        <end position="176"/>
    </location>
</feature>
<protein>
    <submittedName>
        <fullName evidence="2">Protein N-acetyltransferase, RimJ/RimL family</fullName>
    </submittedName>
</protein>
<dbReference type="Proteomes" id="UP000198828">
    <property type="component" value="Unassembled WGS sequence"/>
</dbReference>
<dbReference type="Pfam" id="PF13302">
    <property type="entry name" value="Acetyltransf_3"/>
    <property type="match status" value="1"/>
</dbReference>
<dbReference type="Gene3D" id="3.40.630.30">
    <property type="match status" value="2"/>
</dbReference>
<dbReference type="AlphaFoldDB" id="A0A1H3C000"/>
<evidence type="ECO:0000259" key="1">
    <source>
        <dbReference type="PROSITE" id="PS51186"/>
    </source>
</evidence>
<keyword evidence="2" id="KW-0808">Transferase</keyword>
<dbReference type="OrthoDB" id="9795206at2"/>
<proteinExistence type="predicted"/>
<dbReference type="PANTHER" id="PTHR43415:SF3">
    <property type="entry name" value="GNAT-FAMILY ACETYLTRANSFERASE"/>
    <property type="match status" value="1"/>
</dbReference>
<keyword evidence="3" id="KW-1185">Reference proteome</keyword>
<name>A0A1H3C000_9FIRM</name>
<dbReference type="GO" id="GO:0016747">
    <property type="term" value="F:acyltransferase activity, transferring groups other than amino-acyl groups"/>
    <property type="evidence" value="ECO:0007669"/>
    <property type="project" value="InterPro"/>
</dbReference>
<dbReference type="CDD" id="cd04301">
    <property type="entry name" value="NAT_SF"/>
    <property type="match status" value="1"/>
</dbReference>
<organism evidence="2 3">
    <name type="scientific">Tepidimicrobium xylanilyticum</name>
    <dbReference type="NCBI Taxonomy" id="1123352"/>
    <lineage>
        <taxon>Bacteria</taxon>
        <taxon>Bacillati</taxon>
        <taxon>Bacillota</taxon>
        <taxon>Tissierellia</taxon>
        <taxon>Tissierellales</taxon>
        <taxon>Tepidimicrobiaceae</taxon>
        <taxon>Tepidimicrobium</taxon>
    </lineage>
</organism>
<sequence>MRIEKDNVVIRSATINDAIQLNKWWNDGTVMEHAGFPNGLGEPLEDTIDIIKSRGERLRHLCIIEIDGKPVGELSYKIERDNVAYPGWEICDENYQNKGYGPKIIKMLFEFLFTDEDINSRCPINKIVWDTMLENKRAQHVYETKIGAKKIRIRENVWQDQLGNLRTFVEYEISREDFFKRFISSHQVINQDMIKGSNIKIKSFEEFYYKSFVNMFYAYFLHDFNIELQYSQVEEICLDIIEMVKKRIIFLDLLTINNEARGFVIYQIDSPKSDWCQKEGFGFIREVYIERELREKGLGGSLIAHVERILKDKNVEQIYLTSDNETFWSKCGFIKTDEIGYKNQEPIYVKRIDQ</sequence>
<gene>
    <name evidence="2" type="ORF">SAMN05660923_02370</name>
</gene>
<dbReference type="SUPFAM" id="SSF55729">
    <property type="entry name" value="Acyl-CoA N-acyltransferases (Nat)"/>
    <property type="match status" value="2"/>
</dbReference>
<feature type="domain" description="N-acetyltransferase" evidence="1">
    <location>
        <begin position="199"/>
        <end position="353"/>
    </location>
</feature>
<evidence type="ECO:0000313" key="3">
    <source>
        <dbReference type="Proteomes" id="UP000198828"/>
    </source>
</evidence>
<accession>A0A1H3C000</accession>
<dbReference type="RefSeq" id="WP_093753948.1">
    <property type="nucleotide sequence ID" value="NZ_FNNG01000011.1"/>
</dbReference>
<evidence type="ECO:0000313" key="2">
    <source>
        <dbReference type="EMBL" id="SDX47335.1"/>
    </source>
</evidence>
<dbReference type="InterPro" id="IPR016181">
    <property type="entry name" value="Acyl_CoA_acyltransferase"/>
</dbReference>
<dbReference type="EMBL" id="FNNG01000011">
    <property type="protein sequence ID" value="SDX47335.1"/>
    <property type="molecule type" value="Genomic_DNA"/>
</dbReference>
<dbReference type="PROSITE" id="PS51186">
    <property type="entry name" value="GNAT"/>
    <property type="match status" value="2"/>
</dbReference>
<dbReference type="InterPro" id="IPR000182">
    <property type="entry name" value="GNAT_dom"/>
</dbReference>